<dbReference type="EMBL" id="CAHP01000034">
    <property type="protein sequence ID" value="CCG42596.1"/>
    <property type="molecule type" value="Genomic_DNA"/>
</dbReference>
<dbReference type="FunFam" id="3.30.1490.20:FF:000002">
    <property type="entry name" value="Succinate--CoA ligase [ADP-forming] subunit beta"/>
    <property type="match status" value="1"/>
</dbReference>
<evidence type="ECO:0000313" key="12">
    <source>
        <dbReference type="EMBL" id="CCG42596.1"/>
    </source>
</evidence>
<dbReference type="SUPFAM" id="SSF52210">
    <property type="entry name" value="Succinyl-CoA synthetase domains"/>
    <property type="match status" value="1"/>
</dbReference>
<dbReference type="GO" id="GO:0004775">
    <property type="term" value="F:succinate-CoA ligase (ADP-forming) activity"/>
    <property type="evidence" value="ECO:0007669"/>
    <property type="project" value="UniProtKB-UniRule"/>
</dbReference>
<dbReference type="InterPro" id="IPR013815">
    <property type="entry name" value="ATP_grasp_subdomain_1"/>
</dbReference>
<comment type="caution">
    <text evidence="12">The sequence shown here is derived from an EMBL/GenBank/DDBJ whole genome shotgun (WGS) entry which is preliminary data.</text>
</comment>
<dbReference type="Pfam" id="PF08442">
    <property type="entry name" value="ATP-grasp_2"/>
    <property type="match status" value="1"/>
</dbReference>
<feature type="domain" description="ATP-grasp" evidence="11">
    <location>
        <begin position="9"/>
        <end position="236"/>
    </location>
</feature>
<dbReference type="NCBIfam" id="NF001913">
    <property type="entry name" value="PRK00696.1"/>
    <property type="match status" value="1"/>
</dbReference>
<feature type="binding site" evidence="10">
    <location>
        <position position="116"/>
    </location>
    <ligand>
        <name>ATP</name>
        <dbReference type="ChEBI" id="CHEBI:30616"/>
    </ligand>
</feature>
<evidence type="ECO:0000256" key="5">
    <source>
        <dbReference type="ARBA" id="ARBA00022741"/>
    </source>
</evidence>
<dbReference type="InterPro" id="IPR017866">
    <property type="entry name" value="Succ-CoA_synthase_bsu_CS"/>
</dbReference>
<dbReference type="GO" id="GO:0000287">
    <property type="term" value="F:magnesium ion binding"/>
    <property type="evidence" value="ECO:0007669"/>
    <property type="project" value="UniProtKB-UniRule"/>
</dbReference>
<comment type="cofactor">
    <cofactor evidence="10">
        <name>Mg(2+)</name>
        <dbReference type="ChEBI" id="CHEBI:18420"/>
    </cofactor>
    <text evidence="10">Binds 1 Mg(2+) ion per subunit.</text>
</comment>
<evidence type="ECO:0000256" key="7">
    <source>
        <dbReference type="ARBA" id="ARBA00022842"/>
    </source>
</evidence>
<dbReference type="GO" id="GO:0042709">
    <property type="term" value="C:succinate-CoA ligase complex"/>
    <property type="evidence" value="ECO:0007669"/>
    <property type="project" value="TreeGrafter"/>
</dbReference>
<dbReference type="HAMAP" id="MF_00558">
    <property type="entry name" value="Succ_CoA_beta"/>
    <property type="match status" value="1"/>
</dbReference>
<keyword evidence="2 10" id="KW-0816">Tricarboxylic acid cycle</keyword>
<dbReference type="PIRSF" id="PIRSF001554">
    <property type="entry name" value="SucCS_beta"/>
    <property type="match status" value="1"/>
</dbReference>
<dbReference type="FunFam" id="3.40.50.261:FF:000001">
    <property type="entry name" value="Succinate--CoA ligase [ADP-forming] subunit beta"/>
    <property type="match status" value="1"/>
</dbReference>
<feature type="binding site" evidence="10">
    <location>
        <position position="111"/>
    </location>
    <ligand>
        <name>ATP</name>
        <dbReference type="ChEBI" id="CHEBI:30616"/>
    </ligand>
</feature>
<proteinExistence type="inferred from homology"/>
<dbReference type="UniPathway" id="UPA00223">
    <property type="reaction ID" value="UER00999"/>
</dbReference>
<evidence type="ECO:0000256" key="2">
    <source>
        <dbReference type="ARBA" id="ARBA00022532"/>
    </source>
</evidence>
<comment type="catalytic activity">
    <reaction evidence="10">
        <text>GTP + succinate + CoA = succinyl-CoA + GDP + phosphate</text>
        <dbReference type="Rhea" id="RHEA:22120"/>
        <dbReference type="ChEBI" id="CHEBI:30031"/>
        <dbReference type="ChEBI" id="CHEBI:37565"/>
        <dbReference type="ChEBI" id="CHEBI:43474"/>
        <dbReference type="ChEBI" id="CHEBI:57287"/>
        <dbReference type="ChEBI" id="CHEBI:57292"/>
        <dbReference type="ChEBI" id="CHEBI:58189"/>
    </reaction>
</comment>
<feature type="binding site" evidence="10">
    <location>
        <position position="208"/>
    </location>
    <ligand>
        <name>Mg(2+)</name>
        <dbReference type="ChEBI" id="CHEBI:18420"/>
    </ligand>
</feature>
<evidence type="ECO:0000313" key="13">
    <source>
        <dbReference type="Proteomes" id="UP000004169"/>
    </source>
</evidence>
<dbReference type="Proteomes" id="UP000004169">
    <property type="component" value="Unassembled WGS sequence"/>
</dbReference>
<comment type="catalytic activity">
    <reaction evidence="8">
        <text>(S)-malate + ATP + CoA = (S)-malyl-CoA + ADP + phosphate</text>
        <dbReference type="Rhea" id="RHEA:26193"/>
        <dbReference type="ChEBI" id="CHEBI:15589"/>
        <dbReference type="ChEBI" id="CHEBI:30616"/>
        <dbReference type="ChEBI" id="CHEBI:43474"/>
        <dbReference type="ChEBI" id="CHEBI:57287"/>
        <dbReference type="ChEBI" id="CHEBI:57317"/>
        <dbReference type="ChEBI" id="CHEBI:456216"/>
        <dbReference type="EC" id="6.2.1.9"/>
    </reaction>
</comment>
<dbReference type="InterPro" id="IPR013650">
    <property type="entry name" value="ATP-grasp_succ-CoA_synth-type"/>
</dbReference>
<evidence type="ECO:0000256" key="1">
    <source>
        <dbReference type="ARBA" id="ARBA00009182"/>
    </source>
</evidence>
<evidence type="ECO:0000259" key="11">
    <source>
        <dbReference type="PROSITE" id="PS50975"/>
    </source>
</evidence>
<dbReference type="InterPro" id="IPR005809">
    <property type="entry name" value="Succ_CoA_ligase-like_bsu"/>
</dbReference>
<protein>
    <recommendedName>
        <fullName evidence="10">Succinate--CoA ligase [ADP-forming] subunit beta</fullName>
        <ecNumber evidence="10">6.2.1.5</ecNumber>
    </recommendedName>
    <alternativeName>
        <fullName evidence="10">Succinyl-CoA synthetase subunit beta</fullName>
        <shortName evidence="10">SCS-beta</shortName>
    </alternativeName>
</protein>
<dbReference type="PROSITE" id="PS50975">
    <property type="entry name" value="ATP_GRASP"/>
    <property type="match status" value="1"/>
</dbReference>
<comment type="similarity">
    <text evidence="1 10">Belongs to the succinate/malate CoA ligase beta subunit family.</text>
</comment>
<dbReference type="STRING" id="1150626.PHAMO_40157"/>
<dbReference type="InterPro" id="IPR016102">
    <property type="entry name" value="Succinyl-CoA_synth-like"/>
</dbReference>
<evidence type="ECO:0000256" key="3">
    <source>
        <dbReference type="ARBA" id="ARBA00022598"/>
    </source>
</evidence>
<dbReference type="eggNOG" id="COG0045">
    <property type="taxonomic scope" value="Bacteria"/>
</dbReference>
<comment type="catalytic activity">
    <reaction evidence="10">
        <text>succinate + ATP + CoA = succinyl-CoA + ADP + phosphate</text>
        <dbReference type="Rhea" id="RHEA:17661"/>
        <dbReference type="ChEBI" id="CHEBI:30031"/>
        <dbReference type="ChEBI" id="CHEBI:30616"/>
        <dbReference type="ChEBI" id="CHEBI:43474"/>
        <dbReference type="ChEBI" id="CHEBI:57287"/>
        <dbReference type="ChEBI" id="CHEBI:57292"/>
        <dbReference type="ChEBI" id="CHEBI:456216"/>
        <dbReference type="EC" id="6.2.1.5"/>
    </reaction>
</comment>
<dbReference type="GO" id="GO:0050074">
    <property type="term" value="F:malate-CoA ligase activity"/>
    <property type="evidence" value="ECO:0007669"/>
    <property type="project" value="UniProtKB-EC"/>
</dbReference>
<feature type="binding site" evidence="10">
    <location>
        <position position="222"/>
    </location>
    <ligand>
        <name>Mg(2+)</name>
        <dbReference type="ChEBI" id="CHEBI:18420"/>
    </ligand>
</feature>
<dbReference type="GO" id="GO:0004776">
    <property type="term" value="F:succinate-CoA ligase (GDP-forming) activity"/>
    <property type="evidence" value="ECO:0007669"/>
    <property type="project" value="RHEA"/>
</dbReference>
<dbReference type="InterPro" id="IPR005811">
    <property type="entry name" value="SUCC_ACL_C"/>
</dbReference>
<keyword evidence="3 10" id="KW-0436">Ligase</keyword>
<dbReference type="GO" id="GO:0005829">
    <property type="term" value="C:cytosol"/>
    <property type="evidence" value="ECO:0007669"/>
    <property type="project" value="TreeGrafter"/>
</dbReference>
<comment type="subunit">
    <text evidence="10">Heterotetramer of two alpha and two beta subunits.</text>
</comment>
<evidence type="ECO:0000256" key="9">
    <source>
        <dbReference type="ARBA" id="ARBA00060690"/>
    </source>
</evidence>
<evidence type="ECO:0000256" key="10">
    <source>
        <dbReference type="HAMAP-Rule" id="MF_00558"/>
    </source>
</evidence>
<dbReference type="SUPFAM" id="SSF56059">
    <property type="entry name" value="Glutathione synthetase ATP-binding domain-like"/>
    <property type="match status" value="1"/>
</dbReference>
<evidence type="ECO:0000256" key="8">
    <source>
        <dbReference type="ARBA" id="ARBA00052241"/>
    </source>
</evidence>
<evidence type="ECO:0000256" key="6">
    <source>
        <dbReference type="ARBA" id="ARBA00022840"/>
    </source>
</evidence>
<feature type="binding site" evidence="10">
    <location>
        <begin position="53"/>
        <end position="55"/>
    </location>
    <ligand>
        <name>ATP</name>
        <dbReference type="ChEBI" id="CHEBI:30616"/>
    </ligand>
</feature>
<dbReference type="Gene3D" id="3.30.1490.20">
    <property type="entry name" value="ATP-grasp fold, A domain"/>
    <property type="match status" value="1"/>
</dbReference>
<dbReference type="NCBIfam" id="TIGR01016">
    <property type="entry name" value="sucCoAbeta"/>
    <property type="match status" value="1"/>
</dbReference>
<feature type="binding site" evidence="10">
    <location>
        <position position="273"/>
    </location>
    <ligand>
        <name>substrate</name>
        <note>ligand shared with subunit alpha</note>
    </ligand>
</feature>
<dbReference type="PANTHER" id="PTHR11815">
    <property type="entry name" value="SUCCINYL-COA SYNTHETASE BETA CHAIN"/>
    <property type="match status" value="1"/>
</dbReference>
<dbReference type="OrthoDB" id="9802602at2"/>
<dbReference type="FunFam" id="3.30.470.20:FF:000002">
    <property type="entry name" value="Succinate--CoA ligase [ADP-forming] subunit beta"/>
    <property type="match status" value="1"/>
</dbReference>
<dbReference type="Gene3D" id="3.30.470.20">
    <property type="entry name" value="ATP-grasp fold, B domain"/>
    <property type="match status" value="1"/>
</dbReference>
<dbReference type="PROSITE" id="PS01217">
    <property type="entry name" value="SUCCINYL_COA_LIG_3"/>
    <property type="match status" value="1"/>
</dbReference>
<feature type="binding site" evidence="10">
    <location>
        <position position="108"/>
    </location>
    <ligand>
        <name>ATP</name>
        <dbReference type="ChEBI" id="CHEBI:30616"/>
    </ligand>
</feature>
<dbReference type="Gene3D" id="3.40.50.261">
    <property type="entry name" value="Succinyl-CoA synthetase domains"/>
    <property type="match status" value="1"/>
</dbReference>
<keyword evidence="4 10" id="KW-0479">Metal-binding</keyword>
<dbReference type="InterPro" id="IPR011761">
    <property type="entry name" value="ATP-grasp"/>
</dbReference>
<keyword evidence="7 10" id="KW-0460">Magnesium</keyword>
<dbReference type="EC" id="6.2.1.5" evidence="10"/>
<dbReference type="AlphaFoldDB" id="H8FW58"/>
<accession>H8FW58</accession>
<comment type="pathway">
    <text evidence="10">Carbohydrate metabolism; tricarboxylic acid cycle; succinate from succinyl-CoA (ligase route): step 1/1.</text>
</comment>
<reference evidence="12 13" key="1">
    <citation type="journal article" date="2012" name="J. Bacteriol.">
        <title>Draft Genome Sequence of the Purple Photosynthetic Bacterium Phaeospirillum molischianum DSM120, a Particularly Versatile Bacterium.</title>
        <authorList>
            <person name="Duquesne K."/>
            <person name="Prima V."/>
            <person name="Ji B."/>
            <person name="Rouy Z."/>
            <person name="Medigue C."/>
            <person name="Talla E."/>
            <person name="Sturgis J.N."/>
        </authorList>
    </citation>
    <scope>NUCLEOTIDE SEQUENCE [LARGE SCALE GENOMIC DNA]</scope>
    <source>
        <strain evidence="13">DSM120</strain>
    </source>
</reference>
<dbReference type="GO" id="GO:0005524">
    <property type="term" value="F:ATP binding"/>
    <property type="evidence" value="ECO:0007669"/>
    <property type="project" value="UniProtKB-UniRule"/>
</dbReference>
<evidence type="ECO:0000256" key="4">
    <source>
        <dbReference type="ARBA" id="ARBA00022723"/>
    </source>
</evidence>
<organism evidence="12 13">
    <name type="scientific">Magnetospirillum molischianum DSM 120</name>
    <dbReference type="NCBI Taxonomy" id="1150626"/>
    <lineage>
        <taxon>Bacteria</taxon>
        <taxon>Pseudomonadati</taxon>
        <taxon>Pseudomonadota</taxon>
        <taxon>Alphaproteobacteria</taxon>
        <taxon>Rhodospirillales</taxon>
        <taxon>Rhodospirillaceae</taxon>
        <taxon>Magnetospirillum</taxon>
    </lineage>
</organism>
<keyword evidence="13" id="KW-1185">Reference proteome</keyword>
<keyword evidence="5 10" id="KW-0547">Nucleotide-binding</keyword>
<dbReference type="GO" id="GO:0006099">
    <property type="term" value="P:tricarboxylic acid cycle"/>
    <property type="evidence" value="ECO:0007669"/>
    <property type="project" value="UniProtKB-UniRule"/>
</dbReference>
<name>H8FW58_MAGML</name>
<dbReference type="GO" id="GO:0006104">
    <property type="term" value="P:succinyl-CoA metabolic process"/>
    <property type="evidence" value="ECO:0007669"/>
    <property type="project" value="TreeGrafter"/>
</dbReference>
<feature type="binding site" evidence="10">
    <location>
        <position position="46"/>
    </location>
    <ligand>
        <name>ATP</name>
        <dbReference type="ChEBI" id="CHEBI:30616"/>
    </ligand>
</feature>
<gene>
    <name evidence="10 12" type="primary">sucC</name>
    <name evidence="12" type="ORF">PHAMO_40157</name>
</gene>
<comment type="pathway">
    <text evidence="9">One-carbon metabolism; formaldehyde assimilation via serine pathway.</text>
</comment>
<sequence length="398" mass="42193">MNIHEYQAKQLLARYGVAVLKGGVAYTPAEAGQVAETLGGPVWVVKAQIHAGGRGKGHFLGDSSGKGGVRVVKSIKEVEETVNAIMGKVLVTAQTGPAGREVKRVYVEQGCDIKRELYLGMLIDRATSRITIMASTEGGMEIEEVAATHPEKITKVAIDPVQGFQAYHGRQIAFSLGLEGKQVNSAVKFIGALYKAFVDLDMSIAEINPLVVSGDGDVIALDAKINFDDNALFRHKEVEELRDEAEEDPAELEAARHSLNYIKLDGSIGCMVNGAGLAMATMDIIKLYGGSPANFLDVGGGATKERVTTAFKLILSDPNVEGILVNIFGGIMRCDVIAEGVIAAAREVSLNVPLVVRLEGTNVELGKKIMAQSGLPIIAADNLADAAEKVVKAVKEAA</sequence>
<comment type="function">
    <text evidence="10">Succinyl-CoA synthetase functions in the citric acid cycle (TCA), coupling the hydrolysis of succinyl-CoA to the synthesis of either ATP or GTP and thus represents the only step of substrate-level phosphorylation in the TCA. The beta subunit provides nucleotide specificity of the enzyme and binds the substrate succinate, while the binding sites for coenzyme A and phosphate are found in the alpha subunit.</text>
</comment>
<dbReference type="Pfam" id="PF00549">
    <property type="entry name" value="Ligase_CoA"/>
    <property type="match status" value="1"/>
</dbReference>
<keyword evidence="6 10" id="KW-0067">ATP-binding</keyword>
<feature type="binding site" evidence="10">
    <location>
        <begin position="330"/>
        <end position="332"/>
    </location>
    <ligand>
        <name>substrate</name>
        <note>ligand shared with subunit alpha</note>
    </ligand>
</feature>
<dbReference type="PANTHER" id="PTHR11815:SF10">
    <property type="entry name" value="SUCCINATE--COA LIGASE [GDP-FORMING] SUBUNIT BETA, MITOCHONDRIAL"/>
    <property type="match status" value="1"/>
</dbReference>